<feature type="compositionally biased region" description="Polar residues" evidence="3">
    <location>
        <begin position="216"/>
        <end position="236"/>
    </location>
</feature>
<dbReference type="InterPro" id="IPR023578">
    <property type="entry name" value="Ras_GEF_dom_sf"/>
</dbReference>
<dbReference type="GO" id="GO:0005085">
    <property type="term" value="F:guanyl-nucleotide exchange factor activity"/>
    <property type="evidence" value="ECO:0007669"/>
    <property type="project" value="UniProtKB-KW"/>
</dbReference>
<feature type="compositionally biased region" description="Polar residues" evidence="3">
    <location>
        <begin position="175"/>
        <end position="190"/>
    </location>
</feature>
<feature type="domain" description="N-terminal Ras-GEF" evidence="5">
    <location>
        <begin position="1198"/>
        <end position="1362"/>
    </location>
</feature>
<accession>A0A8K0UUE0</accession>
<dbReference type="GO" id="GO:0005737">
    <property type="term" value="C:cytoplasm"/>
    <property type="evidence" value="ECO:0007669"/>
    <property type="project" value="TreeGrafter"/>
</dbReference>
<keyword evidence="2" id="KW-0344">Guanine-nucleotide releasing factor</keyword>
<sequence>MPPRRGAPSINTLSPPDVGAPSQSPPGFLNFPRSASPSTGFSQFLSKPTKWFNRSTSSGNVPGRSSIGSSEPRSSTSSGSRKPKISHPTDPRPILDKFNAQEKGGITHHTASRSVLDLSLGRTTTTIEHSPSSHTPRTPSSPSQPAFTSRGLGDLRNISRKPWSKSADDLGKVSVSPTLTPIDTTFQGKIEQYRTNRADSVSSAVPSPATSPTPSYNQKNYPFPSSSNTDGLSTSPPHKLGPLSSAPSPISGTPPLTPSSASGGQVHSRSHSFTPKLPSKLSAPKLTGLVPTSPKRKGSASSEIETAVKERVAASTSYDRDKNSSGGSIGAGPSARPGFPFNLGGGSNKSLSPLTVDVNNGADKSAPNSALLAPPQIIEPGGDEDSQNEKRTSQVVFHSGFINRLADFSPQHMNARAGQAYTAGSGGLMLAKGWKPFKLVLKGSKLYFYKPPNDRANAVRDLFPTELVVILEEQGVLEDVDEAFEGDAEEFATGRGQGKDRDRKRAYWGRNTHPGLVCEDGVVQKGSVEALIHEAVFSTTFLRSTDPESSEHSDSTVPVVSDRYDPAWQDFSSTILLSLPSSFNRTDFETEFIRCCGLLLDGAEDDQRDEEVSRVIWLANQYLSYFGHPKDVTAWEAWRSKSLPDVALGPRPTTVPQSSSTQAMYAVSPQTSGTEFSPDLGAFSPRPEHDRIMSLVDALGNTTGMKPPTPKAPKVKKPWQIALGRTGLTREVLLSLDQQAIARSLCVFHEGALQKLPLSITADTCLDPAVEDNGGDAISPLEDPDVLKPFVGNDEQVHWLTKTVLLQILISDTPGRNSSSGGPGTNEGFTGTSRTHSRSEVISAWARIGEICRRTGDECSWKAIFNALCSRPIARLDKVWKRVDGDAVRAVHSWVYPNESGEIASTSEAKTVPWAGDHVVRFKQALEEARVAESNEFKVGSLSRARRTFETLRMEMSLCSRQTKQPNPSESEDVTALAEYWQSVSEGNTGAGMAAKFTRIDQFMALSLAAEPRRKGAFEPYFWVRAQQPTVFHPLLPVLFIEPLPAIAFVNRALLPRGRLDSAASAGYNQYDIQYARELNTTYSLDRRPQPDRMNPLDLGGTTIVLYEGELTLLVQPGAMEPVPSSQPSSRAPSRPPSSVDTPTANDKGFSRAPSMRVKPGANSGLERKTSQLRRSSLPSLARKPSFMTQDVGSDRPLRVVVKAGTLERLVDILVEGLHGISVSVADDNGEISLNAEKTRELRVDVEEYASVWWHTFRSFVTPNVFFELLRKRYMNSQPRVQTQSATNDLASAIRVRLEVLEAISKWITTGGGAQDALDDSQLYTSLMSFLSQPAELPPVADDAVPPPHGLSVLEDTRRNLLALFSAQQRRPLAKVIPPPSSSSRSAPTKSFGPDPPDIDQIDPETLVSNLDAMAAAAFRNVIQEDLFTTADILEVQSADRTGWFPVREPNSISDEVEIQYIHSYLLDVEPSTLISELGQDSLYRLLPPAVRGCIRAFGILRKWLMSKITAQKIGLRVRHNRMDLYLRAIEVCRIRNAIPGDLPHFERPCVRSFVETILTSAVLSVESRMYHRAWQIAATTRGTSCDSLSSLLSKPIVTSVSNKDSLTTDMGWLIEKILEVISMPDVMETPPNESPVLINFDKRRTLCGFITSNAPLSLPHKSHHRVESSRIDFERLNNIEQALNNVQFDLRVMREEAHRELTQAGPPMPKRPPRPFQAIVAAQQEKNKRDKSLRDRLSKEKRLEQQRLDKREEYLNKAMNPRRPPPAAASKQHRNKKSMSSAFLHFMRPISSAFTSDTTGYANAVKRTPAELDFTPTQKPSLVLNVVDARVSQFINNERSFTFQIDTEDGGHYLLQALDKSDMKKWMDTIERVSKSAAKRRLTYLGNASKIQASDHLLTPGNASRDPRAVFGVELEYLLRRDAGGVDPQPGSIPVVVDRLIAFVETKGLTDIGIYRIAGAHSEINSLKDALNRGEWPINNFTDVNAVCDLIKSWFRVLPGGLFPGLRHSELMAAASNDAVELETRLSNVRAVVHSLPDANFSLLRRLMEHLDRVTDYEEHNQMTADSLSTVFSPNLLRSSNNDIGFFFANMSAAHRAVKLLITHFHSIFDYVEPGQEVDSDTEEEEYEHFDEPIPEEDEEEDILSAKQDMSDEEEEDGEGVEQEDEDRTYRYPAVSSEPPRIDIEIPHIS</sequence>
<comment type="caution">
    <text evidence="7">The sequence shown here is derived from an EMBL/GenBank/DDBJ whole genome shotgun (WGS) entry which is preliminary data.</text>
</comment>
<feature type="compositionally biased region" description="Low complexity" evidence="3">
    <location>
        <begin position="1122"/>
        <end position="1140"/>
    </location>
</feature>
<dbReference type="OrthoDB" id="79452at2759"/>
<feature type="compositionally biased region" description="Basic and acidic residues" evidence="3">
    <location>
        <begin position="1726"/>
        <end position="1756"/>
    </location>
</feature>
<feature type="compositionally biased region" description="Low complexity" evidence="3">
    <location>
        <begin position="1382"/>
        <end position="1391"/>
    </location>
</feature>
<reference evidence="7" key="1">
    <citation type="journal article" date="2021" name="New Phytol.">
        <title>Evolutionary innovations through gain and loss of genes in the ectomycorrhizal Boletales.</title>
        <authorList>
            <person name="Wu G."/>
            <person name="Miyauchi S."/>
            <person name="Morin E."/>
            <person name="Kuo A."/>
            <person name="Drula E."/>
            <person name="Varga T."/>
            <person name="Kohler A."/>
            <person name="Feng B."/>
            <person name="Cao Y."/>
            <person name="Lipzen A."/>
            <person name="Daum C."/>
            <person name="Hundley H."/>
            <person name="Pangilinan J."/>
            <person name="Johnson J."/>
            <person name="Barry K."/>
            <person name="LaButti K."/>
            <person name="Ng V."/>
            <person name="Ahrendt S."/>
            <person name="Min B."/>
            <person name="Choi I.G."/>
            <person name="Park H."/>
            <person name="Plett J.M."/>
            <person name="Magnuson J."/>
            <person name="Spatafora J.W."/>
            <person name="Nagy L.G."/>
            <person name="Henrissat B."/>
            <person name="Grigoriev I.V."/>
            <person name="Yang Z.L."/>
            <person name="Xu J."/>
            <person name="Martin F.M."/>
        </authorList>
    </citation>
    <scope>NUCLEOTIDE SEQUENCE</scope>
    <source>
        <strain evidence="7">KKN 215</strain>
    </source>
</reference>
<dbReference type="InterPro" id="IPR050729">
    <property type="entry name" value="Rho-GAP"/>
</dbReference>
<name>A0A8K0UUE0_9AGAR</name>
<dbReference type="SUPFAM" id="SSF50729">
    <property type="entry name" value="PH domain-like"/>
    <property type="match status" value="2"/>
</dbReference>
<feature type="region of interest" description="Disordered" evidence="3">
    <location>
        <begin position="1"/>
        <end position="391"/>
    </location>
</feature>
<feature type="compositionally biased region" description="Basic and acidic residues" evidence="3">
    <location>
        <begin position="306"/>
        <end position="323"/>
    </location>
</feature>
<keyword evidence="1" id="KW-0343">GTPase activation</keyword>
<dbReference type="Pfam" id="PF00618">
    <property type="entry name" value="RasGEF_N"/>
    <property type="match status" value="1"/>
</dbReference>
<dbReference type="PANTHER" id="PTHR23176:SF129">
    <property type="entry name" value="RHO GTPASE ACTIVATING PROTEIN AT 16F, ISOFORM E-RELATED"/>
    <property type="match status" value="1"/>
</dbReference>
<evidence type="ECO:0000313" key="7">
    <source>
        <dbReference type="EMBL" id="KAH8103500.1"/>
    </source>
</evidence>
<protein>
    <recommendedName>
        <fullName evidence="9">Rho GTPase activating protein 22</fullName>
    </recommendedName>
</protein>
<feature type="compositionally biased region" description="Acidic residues" evidence="3">
    <location>
        <begin position="2117"/>
        <end position="2144"/>
    </location>
</feature>
<dbReference type="InterPro" id="IPR000198">
    <property type="entry name" value="RhoGAP_dom"/>
</dbReference>
<feature type="region of interest" description="Disordered" evidence="3">
    <location>
        <begin position="2117"/>
        <end position="2191"/>
    </location>
</feature>
<feature type="compositionally biased region" description="Polar residues" evidence="3">
    <location>
        <begin position="33"/>
        <end position="60"/>
    </location>
</feature>
<feature type="region of interest" description="Disordered" evidence="3">
    <location>
        <begin position="814"/>
        <end position="835"/>
    </location>
</feature>
<feature type="compositionally biased region" description="Acidic residues" evidence="3">
    <location>
        <begin position="2152"/>
        <end position="2168"/>
    </location>
</feature>
<dbReference type="Proteomes" id="UP000813824">
    <property type="component" value="Unassembled WGS sequence"/>
</dbReference>
<evidence type="ECO:0000259" key="6">
    <source>
        <dbReference type="PROSITE" id="PS50238"/>
    </source>
</evidence>
<feature type="compositionally biased region" description="Low complexity" evidence="3">
    <location>
        <begin position="129"/>
        <end position="143"/>
    </location>
</feature>
<dbReference type="PROSITE" id="PS50238">
    <property type="entry name" value="RHOGAP"/>
    <property type="match status" value="1"/>
</dbReference>
<dbReference type="PROSITE" id="PS50212">
    <property type="entry name" value="RASGEF_NTER"/>
    <property type="match status" value="1"/>
</dbReference>
<dbReference type="GO" id="GO:0005096">
    <property type="term" value="F:GTPase activator activity"/>
    <property type="evidence" value="ECO:0007669"/>
    <property type="project" value="UniProtKB-KW"/>
</dbReference>
<dbReference type="GO" id="GO:0007264">
    <property type="term" value="P:small GTPase-mediated signal transduction"/>
    <property type="evidence" value="ECO:0007669"/>
    <property type="project" value="InterPro"/>
</dbReference>
<feature type="region of interest" description="Disordered" evidence="3">
    <location>
        <begin position="1375"/>
        <end position="1401"/>
    </location>
</feature>
<feature type="compositionally biased region" description="Polar residues" evidence="3">
    <location>
        <begin position="258"/>
        <end position="273"/>
    </location>
</feature>
<dbReference type="Gene3D" id="2.30.29.30">
    <property type="entry name" value="Pleckstrin-homology domain (PH domain)/Phosphotyrosine-binding domain (PTB)"/>
    <property type="match status" value="1"/>
</dbReference>
<feature type="region of interest" description="Disordered" evidence="3">
    <location>
        <begin position="1119"/>
        <end position="1182"/>
    </location>
</feature>
<dbReference type="InterPro" id="IPR001895">
    <property type="entry name" value="RASGEF_cat_dom"/>
</dbReference>
<dbReference type="Gene3D" id="1.10.555.10">
    <property type="entry name" value="Rho GTPase activation protein"/>
    <property type="match status" value="1"/>
</dbReference>
<gene>
    <name evidence="7" type="ORF">BXZ70DRAFT_925997</name>
</gene>
<proteinExistence type="predicted"/>
<dbReference type="Gene3D" id="1.10.840.10">
    <property type="entry name" value="Ras guanine-nucleotide exchange factors catalytic domain"/>
    <property type="match status" value="1"/>
</dbReference>
<evidence type="ECO:0000259" key="5">
    <source>
        <dbReference type="PROSITE" id="PS50212"/>
    </source>
</evidence>
<feature type="compositionally biased region" description="Basic and acidic residues" evidence="3">
    <location>
        <begin position="2181"/>
        <end position="2191"/>
    </location>
</feature>
<dbReference type="Pfam" id="PF00620">
    <property type="entry name" value="RhoGAP"/>
    <property type="match status" value="1"/>
</dbReference>
<evidence type="ECO:0000256" key="3">
    <source>
        <dbReference type="SAM" id="MobiDB-lite"/>
    </source>
</evidence>
<dbReference type="InterPro" id="IPR036964">
    <property type="entry name" value="RASGEF_cat_dom_sf"/>
</dbReference>
<feature type="compositionally biased region" description="Low complexity" evidence="3">
    <location>
        <begin position="200"/>
        <end position="215"/>
    </location>
</feature>
<dbReference type="SUPFAM" id="SSF48366">
    <property type="entry name" value="Ras GEF"/>
    <property type="match status" value="2"/>
</dbReference>
<dbReference type="PROSITE" id="PS50003">
    <property type="entry name" value="PH_DOMAIN"/>
    <property type="match status" value="1"/>
</dbReference>
<dbReference type="SMART" id="SM00233">
    <property type="entry name" value="PH"/>
    <property type="match status" value="2"/>
</dbReference>
<dbReference type="PANTHER" id="PTHR23176">
    <property type="entry name" value="RHO/RAC/CDC GTPASE-ACTIVATING PROTEIN"/>
    <property type="match status" value="1"/>
</dbReference>
<dbReference type="Pfam" id="PF00617">
    <property type="entry name" value="RasGEF"/>
    <property type="match status" value="1"/>
</dbReference>
<dbReference type="CDD" id="cd00821">
    <property type="entry name" value="PH"/>
    <property type="match status" value="1"/>
</dbReference>
<dbReference type="InterPro" id="IPR008936">
    <property type="entry name" value="Rho_GTPase_activation_prot"/>
</dbReference>
<dbReference type="InterPro" id="IPR011993">
    <property type="entry name" value="PH-like_dom_sf"/>
</dbReference>
<feature type="domain" description="Rho-GAP" evidence="6">
    <location>
        <begin position="1914"/>
        <end position="2110"/>
    </location>
</feature>
<dbReference type="CDD" id="cd06224">
    <property type="entry name" value="REM"/>
    <property type="match status" value="1"/>
</dbReference>
<organism evidence="7 8">
    <name type="scientific">Cristinia sonorae</name>
    <dbReference type="NCBI Taxonomy" id="1940300"/>
    <lineage>
        <taxon>Eukaryota</taxon>
        <taxon>Fungi</taxon>
        <taxon>Dikarya</taxon>
        <taxon>Basidiomycota</taxon>
        <taxon>Agaricomycotina</taxon>
        <taxon>Agaricomycetes</taxon>
        <taxon>Agaricomycetidae</taxon>
        <taxon>Agaricales</taxon>
        <taxon>Pleurotineae</taxon>
        <taxon>Stephanosporaceae</taxon>
        <taxon>Cristinia</taxon>
    </lineage>
</organism>
<evidence type="ECO:0000256" key="1">
    <source>
        <dbReference type="ARBA" id="ARBA00022468"/>
    </source>
</evidence>
<evidence type="ECO:0000256" key="2">
    <source>
        <dbReference type="PROSITE-ProRule" id="PRU00135"/>
    </source>
</evidence>
<evidence type="ECO:0008006" key="9">
    <source>
        <dbReference type="Google" id="ProtNLM"/>
    </source>
</evidence>
<dbReference type="InterPro" id="IPR000651">
    <property type="entry name" value="Ras-like_Gua-exchang_fac_N"/>
</dbReference>
<feature type="compositionally biased region" description="Low complexity" evidence="3">
    <location>
        <begin position="62"/>
        <end position="80"/>
    </location>
</feature>
<evidence type="ECO:0000259" key="4">
    <source>
        <dbReference type="PROSITE" id="PS50003"/>
    </source>
</evidence>
<keyword evidence="8" id="KW-1185">Reference proteome</keyword>
<dbReference type="Gene3D" id="1.20.870.10">
    <property type="entry name" value="Son of sevenless (SoS) protein Chain: S domain 1"/>
    <property type="match status" value="1"/>
</dbReference>
<dbReference type="SUPFAM" id="SSF48350">
    <property type="entry name" value="GTPase activation domain, GAP"/>
    <property type="match status" value="1"/>
</dbReference>
<dbReference type="InterPro" id="IPR001849">
    <property type="entry name" value="PH_domain"/>
</dbReference>
<dbReference type="SMART" id="SM00324">
    <property type="entry name" value="RhoGAP"/>
    <property type="match status" value="1"/>
</dbReference>
<dbReference type="EMBL" id="JAEVFJ010000007">
    <property type="protein sequence ID" value="KAH8103500.1"/>
    <property type="molecule type" value="Genomic_DNA"/>
</dbReference>
<feature type="domain" description="PH" evidence="4">
    <location>
        <begin position="1842"/>
        <end position="1876"/>
    </location>
</feature>
<dbReference type="CDD" id="cd00159">
    <property type="entry name" value="RhoGAP"/>
    <property type="match status" value="1"/>
</dbReference>
<evidence type="ECO:0000313" key="8">
    <source>
        <dbReference type="Proteomes" id="UP000813824"/>
    </source>
</evidence>
<feature type="region of interest" description="Disordered" evidence="3">
    <location>
        <begin position="1724"/>
        <end position="1780"/>
    </location>
</feature>